<evidence type="ECO:0000313" key="9">
    <source>
        <dbReference type="Proteomes" id="UP000789572"/>
    </source>
</evidence>
<dbReference type="InterPro" id="IPR023267">
    <property type="entry name" value="RCMT"/>
</dbReference>
<evidence type="ECO:0000256" key="1">
    <source>
        <dbReference type="ARBA" id="ARBA00022603"/>
    </source>
</evidence>
<feature type="domain" description="SAM-dependent MTase RsmB/NOP-type" evidence="7">
    <location>
        <begin position="125"/>
        <end position="442"/>
    </location>
</feature>
<dbReference type="InterPro" id="IPR029063">
    <property type="entry name" value="SAM-dependent_MTases_sf"/>
</dbReference>
<comment type="caution">
    <text evidence="8">The sequence shown here is derived from an EMBL/GenBank/DDBJ whole genome shotgun (WGS) entry which is preliminary data.</text>
</comment>
<keyword evidence="3 5" id="KW-0949">S-adenosyl-L-methionine</keyword>
<dbReference type="GO" id="GO:0003723">
    <property type="term" value="F:RNA binding"/>
    <property type="evidence" value="ECO:0007669"/>
    <property type="project" value="UniProtKB-UniRule"/>
</dbReference>
<evidence type="ECO:0000256" key="4">
    <source>
        <dbReference type="ARBA" id="ARBA00022884"/>
    </source>
</evidence>
<keyword evidence="1 5" id="KW-0489">Methyltransferase</keyword>
<dbReference type="PROSITE" id="PS51686">
    <property type="entry name" value="SAM_MT_RSMB_NOP"/>
    <property type="match status" value="1"/>
</dbReference>
<dbReference type="GO" id="GO:0005730">
    <property type="term" value="C:nucleolus"/>
    <property type="evidence" value="ECO:0007669"/>
    <property type="project" value="TreeGrafter"/>
</dbReference>
<feature type="binding site" evidence="5">
    <location>
        <position position="299"/>
    </location>
    <ligand>
        <name>S-adenosyl-L-methionine</name>
        <dbReference type="ChEBI" id="CHEBI:59789"/>
    </ligand>
</feature>
<feature type="active site" description="Nucleophile" evidence="5">
    <location>
        <position position="372"/>
    </location>
</feature>
<dbReference type="InterPro" id="IPR036570">
    <property type="entry name" value="HORMA_dom_sf"/>
</dbReference>
<dbReference type="PROSITE" id="PS50815">
    <property type="entry name" value="HORMA"/>
    <property type="match status" value="1"/>
</dbReference>
<feature type="binding site" evidence="5">
    <location>
        <position position="254"/>
    </location>
    <ligand>
        <name>S-adenosyl-L-methionine</name>
        <dbReference type="ChEBI" id="CHEBI:59789"/>
    </ligand>
</feature>
<dbReference type="Pfam" id="PF21153">
    <property type="entry name" value="NSUN5_N"/>
    <property type="match status" value="1"/>
</dbReference>
<evidence type="ECO:0000259" key="7">
    <source>
        <dbReference type="PROSITE" id="PS51686"/>
    </source>
</evidence>
<dbReference type="Pfam" id="PF02301">
    <property type="entry name" value="HORMA"/>
    <property type="match status" value="1"/>
</dbReference>
<evidence type="ECO:0000259" key="6">
    <source>
        <dbReference type="PROSITE" id="PS50815"/>
    </source>
</evidence>
<accession>A0A9N8W553</accession>
<evidence type="ECO:0000256" key="2">
    <source>
        <dbReference type="ARBA" id="ARBA00022679"/>
    </source>
</evidence>
<sequence>MNFYIQAAEILSKLQHHEGSIKSLTFSDDVKDKKRMYAIVCETLKYTASLTTIINKTNLLAQEKRLYHNLALVLLHDLLFTDHGIQASDGIYKRAVIKHEIQLRAELVRLKIRKRVKSNEELIPKDIRNSGNIPRYVRVNILKTNVEEIIKHFCEQDGYRCIDEPTDLTDLRQTIKRDVHIPELLVFPPNTDLHDHGLLLSGHIILQDKASCFPAYILSPPKDAHVIDACAAPGNKTTHLSAIMKNTGKIWAFDIDRKRLDLLKTLTERAGYIEAIHCSFLNVDPKDDKFANVEYILLDPSCSGSGIVSRLDCLIDSLENNLVSNKEQKTCHPKDARLQHLSEFQTQLILHAFKCTYLSRVPSVKKVTYSTCSIHAEENERVVKEILQTTDDFVLADRDKVIPSWERRGDNNELAEDTAQKLIRTSPEDSTNGFFVACFVRKVKQYGSNINKRERHKGDEEYMRGIYPPEDFKMVKRYGLNILVSADENVKSYLKKVLSQVEAWLMAKKISKLVLAIISCDTRQTLERWQFDVHVVKDNETEETSRGIVKARNEVNAEIQAIIRQITASVTFLPLLEDKCTFNILAFTDKDAEVPNDWGDSDAHLIQNAEQVRLRSFSTDFHKIDAMVAYRLDEEGI</sequence>
<feature type="binding site" evidence="5">
    <location>
        <begin position="230"/>
        <end position="236"/>
    </location>
    <ligand>
        <name>S-adenosyl-L-methionine</name>
        <dbReference type="ChEBI" id="CHEBI:59789"/>
    </ligand>
</feature>
<organism evidence="8 9">
    <name type="scientific">Paraglomus occultum</name>
    <dbReference type="NCBI Taxonomy" id="144539"/>
    <lineage>
        <taxon>Eukaryota</taxon>
        <taxon>Fungi</taxon>
        <taxon>Fungi incertae sedis</taxon>
        <taxon>Mucoromycota</taxon>
        <taxon>Glomeromycotina</taxon>
        <taxon>Glomeromycetes</taxon>
        <taxon>Paraglomerales</taxon>
        <taxon>Paraglomeraceae</taxon>
        <taxon>Paraglomus</taxon>
    </lineage>
</organism>
<dbReference type="SUPFAM" id="SSF53335">
    <property type="entry name" value="S-adenosyl-L-methionine-dependent methyltransferases"/>
    <property type="match status" value="1"/>
</dbReference>
<gene>
    <name evidence="8" type="ORF">POCULU_LOCUS1112</name>
</gene>
<dbReference type="InterPro" id="IPR001678">
    <property type="entry name" value="MeTrfase_RsmB-F_NOP2_dom"/>
</dbReference>
<dbReference type="Gene3D" id="3.40.50.150">
    <property type="entry name" value="Vaccinia Virus protein VP39"/>
    <property type="match status" value="1"/>
</dbReference>
<evidence type="ECO:0000313" key="8">
    <source>
        <dbReference type="EMBL" id="CAG8472481.1"/>
    </source>
</evidence>
<dbReference type="PANTHER" id="PTHR22807">
    <property type="entry name" value="NOP2 YEAST -RELATED NOL1/NOP2/FMU SUN DOMAIN-CONTAINING"/>
    <property type="match status" value="1"/>
</dbReference>
<dbReference type="Gene3D" id="3.30.900.10">
    <property type="entry name" value="HORMA domain"/>
    <property type="match status" value="1"/>
</dbReference>
<keyword evidence="4 5" id="KW-0694">RNA-binding</keyword>
<dbReference type="InterPro" id="IPR003511">
    <property type="entry name" value="HORMA_dom"/>
</dbReference>
<evidence type="ECO:0000256" key="3">
    <source>
        <dbReference type="ARBA" id="ARBA00022691"/>
    </source>
</evidence>
<dbReference type="GO" id="GO:0008173">
    <property type="term" value="F:RNA methyltransferase activity"/>
    <property type="evidence" value="ECO:0007669"/>
    <property type="project" value="InterPro"/>
</dbReference>
<reference evidence="8" key="1">
    <citation type="submission" date="2021-06" db="EMBL/GenBank/DDBJ databases">
        <authorList>
            <person name="Kallberg Y."/>
            <person name="Tangrot J."/>
            <person name="Rosling A."/>
        </authorList>
    </citation>
    <scope>NUCLEOTIDE SEQUENCE</scope>
    <source>
        <strain evidence="8">IA702</strain>
    </source>
</reference>
<dbReference type="Proteomes" id="UP000789572">
    <property type="component" value="Unassembled WGS sequence"/>
</dbReference>
<proteinExistence type="inferred from homology"/>
<feature type="domain" description="HORMA" evidence="6">
    <location>
        <begin position="443"/>
        <end position="628"/>
    </location>
</feature>
<dbReference type="GO" id="GO:0070475">
    <property type="term" value="P:rRNA base methylation"/>
    <property type="evidence" value="ECO:0007669"/>
    <property type="project" value="TreeGrafter"/>
</dbReference>
<dbReference type="Pfam" id="PF21148">
    <property type="entry name" value="NSUN5_fdxn-like"/>
    <property type="match status" value="1"/>
</dbReference>
<protein>
    <submittedName>
        <fullName evidence="8">2174_t:CDS:1</fullName>
    </submittedName>
</protein>
<comment type="similarity">
    <text evidence="5">Belongs to the class I-like SAM-binding methyltransferase superfamily. RsmB/NOP family.</text>
</comment>
<dbReference type="Gene3D" id="3.30.70.1170">
    <property type="entry name" value="Sun protein, domain 3"/>
    <property type="match status" value="1"/>
</dbReference>
<keyword evidence="2 5" id="KW-0808">Transferase</keyword>
<dbReference type="PRINTS" id="PR02008">
    <property type="entry name" value="RCMTFAMILY"/>
</dbReference>
<dbReference type="SUPFAM" id="SSF56019">
    <property type="entry name" value="The spindle assembly checkpoint protein mad2"/>
    <property type="match status" value="1"/>
</dbReference>
<comment type="caution">
    <text evidence="5">Lacks conserved residue(s) required for the propagation of feature annotation.</text>
</comment>
<dbReference type="OrthoDB" id="435282at2759"/>
<keyword evidence="9" id="KW-1185">Reference proteome</keyword>
<dbReference type="InterPro" id="IPR048889">
    <property type="entry name" value="NSUN5_RCM1_N"/>
</dbReference>
<dbReference type="InterPro" id="IPR049560">
    <property type="entry name" value="MeTrfase_RsmB-F_NOP2_cat"/>
</dbReference>
<dbReference type="InterPro" id="IPR049561">
    <property type="entry name" value="NSUN5_7_fdxn-like"/>
</dbReference>
<dbReference type="EMBL" id="CAJVPJ010000074">
    <property type="protein sequence ID" value="CAG8472481.1"/>
    <property type="molecule type" value="Genomic_DNA"/>
</dbReference>
<dbReference type="Pfam" id="PF01189">
    <property type="entry name" value="Methyltr_RsmB-F"/>
    <property type="match status" value="1"/>
</dbReference>
<dbReference type="AlphaFoldDB" id="A0A9N8W553"/>
<evidence type="ECO:0000256" key="5">
    <source>
        <dbReference type="PROSITE-ProRule" id="PRU01023"/>
    </source>
</evidence>
<dbReference type="PANTHER" id="PTHR22807:SF4">
    <property type="entry name" value="28S RRNA (CYTOSINE-C(5))-METHYLTRANSFERASE"/>
    <property type="match status" value="1"/>
</dbReference>
<name>A0A9N8W553_9GLOM</name>